<dbReference type="KEGG" id="hgn:E6W36_02415"/>
<evidence type="ECO:0000313" key="2">
    <source>
        <dbReference type="EMBL" id="QCI78871.1"/>
    </source>
</evidence>
<organism evidence="2 3">
    <name type="scientific">Hankyongella ginsenosidimutans</name>
    <dbReference type="NCBI Taxonomy" id="1763828"/>
    <lineage>
        <taxon>Bacteria</taxon>
        <taxon>Pseudomonadati</taxon>
        <taxon>Pseudomonadota</taxon>
        <taxon>Alphaproteobacteria</taxon>
        <taxon>Sphingomonadales</taxon>
        <taxon>Sphingomonadaceae</taxon>
        <taxon>Hankyongella</taxon>
    </lineage>
</organism>
<protein>
    <submittedName>
        <fullName evidence="2">Uncharacterized protein</fullName>
    </submittedName>
</protein>
<gene>
    <name evidence="2" type="ORF">E6W36_02415</name>
</gene>
<feature type="compositionally biased region" description="Low complexity" evidence="1">
    <location>
        <begin position="40"/>
        <end position="81"/>
    </location>
</feature>
<evidence type="ECO:0000256" key="1">
    <source>
        <dbReference type="SAM" id="MobiDB-lite"/>
    </source>
</evidence>
<feature type="region of interest" description="Disordered" evidence="1">
    <location>
        <begin position="30"/>
        <end position="94"/>
    </location>
</feature>
<reference evidence="3" key="1">
    <citation type="submission" date="2019-04" db="EMBL/GenBank/DDBJ databases">
        <title>Complete genome sequence of Sphingomonas sp. W1-2-3.</title>
        <authorList>
            <person name="Im W.T."/>
        </authorList>
    </citation>
    <scope>NUCLEOTIDE SEQUENCE [LARGE SCALE GENOMIC DNA]</scope>
    <source>
        <strain evidence="3">W1-2-3</strain>
    </source>
</reference>
<dbReference type="Proteomes" id="UP000298714">
    <property type="component" value="Chromosome"/>
</dbReference>
<evidence type="ECO:0000313" key="3">
    <source>
        <dbReference type="Proteomes" id="UP000298714"/>
    </source>
</evidence>
<sequence>MALAVGLGCGGPALAKIEFHPQLEVRESWSDGVSSENGFITTISPAPTSASTPGASPAASPTITSGGSASAPASSTRTATIWSRGRTQASSRIS</sequence>
<keyword evidence="3" id="KW-1185">Reference proteome</keyword>
<name>A0A4D7C1G7_9SPHN</name>
<proteinExistence type="predicted"/>
<accession>A0A4D7C1G7</accession>
<feature type="compositionally biased region" description="Polar residues" evidence="1">
    <location>
        <begin position="85"/>
        <end position="94"/>
    </location>
</feature>
<dbReference type="AlphaFoldDB" id="A0A4D7C1G7"/>
<dbReference type="EMBL" id="CP039704">
    <property type="protein sequence ID" value="QCI78871.1"/>
    <property type="molecule type" value="Genomic_DNA"/>
</dbReference>